<name>A0A8D5ZMG7_9BACL</name>
<organism evidence="2 3">
    <name type="scientific">Polycladomyces abyssicola</name>
    <dbReference type="NCBI Taxonomy" id="1125966"/>
    <lineage>
        <taxon>Bacteria</taxon>
        <taxon>Bacillati</taxon>
        <taxon>Bacillota</taxon>
        <taxon>Bacilli</taxon>
        <taxon>Bacillales</taxon>
        <taxon>Thermoactinomycetaceae</taxon>
        <taxon>Polycladomyces</taxon>
    </lineage>
</organism>
<dbReference type="EMBL" id="AP024601">
    <property type="protein sequence ID" value="BCU81660.1"/>
    <property type="molecule type" value="Genomic_DNA"/>
</dbReference>
<sequence>MFGWENKGLEESNLQKGQPRPMLALTPIAKADMPLNLTLTINHLSSLSGRSPGRQQEDGGYSCQGLGV</sequence>
<feature type="region of interest" description="Disordered" evidence="1">
    <location>
        <begin position="1"/>
        <end position="20"/>
    </location>
</feature>
<protein>
    <submittedName>
        <fullName evidence="2">Uncharacterized protein</fullName>
    </submittedName>
</protein>
<dbReference type="KEGG" id="pabs:JIR001_14430"/>
<accession>A0A8D5ZMG7</accession>
<evidence type="ECO:0000313" key="2">
    <source>
        <dbReference type="EMBL" id="BCU81660.1"/>
    </source>
</evidence>
<proteinExistence type="predicted"/>
<reference evidence="2" key="2">
    <citation type="journal article" date="2021" name="Microbiol. Resour. Announc.">
        <title>Complete Genome Sequence of Polycladomyces abyssicola JIR-001T, Isolated from Hemipelagic Sediment in Deep Seawater.</title>
        <authorList>
            <person name="Tsubouchi T."/>
            <person name="Kaneko Y."/>
        </authorList>
    </citation>
    <scope>NUCLEOTIDE SEQUENCE</scope>
    <source>
        <strain evidence="2">JIR-001</strain>
    </source>
</reference>
<evidence type="ECO:0000313" key="3">
    <source>
        <dbReference type="Proteomes" id="UP000677436"/>
    </source>
</evidence>
<evidence type="ECO:0000256" key="1">
    <source>
        <dbReference type="SAM" id="MobiDB-lite"/>
    </source>
</evidence>
<reference evidence="2" key="1">
    <citation type="journal article" date="2013" name="Int. J. Syst. Evol. Microbiol.">
        <title>Polycladomyces abyssicola gen. nov., sp. nov., a thermophilic filamentous bacterium isolated from hemipelagic sediment.</title>
        <authorList>
            <person name="Tsubouchi T."/>
            <person name="Shimane Y."/>
            <person name="Mori K."/>
            <person name="Usui K."/>
            <person name="Hiraki T."/>
            <person name="Tame A."/>
            <person name="Uematsu K."/>
            <person name="Maruyama T."/>
            <person name="Hatada Y."/>
        </authorList>
    </citation>
    <scope>NUCLEOTIDE SEQUENCE</scope>
    <source>
        <strain evidence="2">JIR-001</strain>
    </source>
</reference>
<feature type="region of interest" description="Disordered" evidence="1">
    <location>
        <begin position="45"/>
        <end position="68"/>
    </location>
</feature>
<dbReference type="Proteomes" id="UP000677436">
    <property type="component" value="Chromosome"/>
</dbReference>
<keyword evidence="3" id="KW-1185">Reference proteome</keyword>
<dbReference type="AlphaFoldDB" id="A0A8D5ZMG7"/>
<gene>
    <name evidence="2" type="ORF">JIR001_14430</name>
</gene>